<reference evidence="1" key="1">
    <citation type="journal article" date="2014" name="Front. Microbiol.">
        <title>High frequency of phylogenetically diverse reductive dehalogenase-homologous genes in deep subseafloor sedimentary metagenomes.</title>
        <authorList>
            <person name="Kawai M."/>
            <person name="Futagami T."/>
            <person name="Toyoda A."/>
            <person name="Takaki Y."/>
            <person name="Nishi S."/>
            <person name="Hori S."/>
            <person name="Arai W."/>
            <person name="Tsubouchi T."/>
            <person name="Morono Y."/>
            <person name="Uchiyama I."/>
            <person name="Ito T."/>
            <person name="Fujiyama A."/>
            <person name="Inagaki F."/>
            <person name="Takami H."/>
        </authorList>
    </citation>
    <scope>NUCLEOTIDE SEQUENCE</scope>
    <source>
        <strain evidence="1">Expedition CK06-06</strain>
    </source>
</reference>
<sequence>GTAQWYSFANYLFWEFSPQWQGGVRLEYFRDNNGYIISAPLRNESQLNNPGYWADGFAGTFWELTFGLNWYPNNNWVIRPEIRYDWFSPNASTTPRPYGKPLGQGIGTGGNQLAQFYAGIDVIWQF</sequence>
<dbReference type="EMBL" id="BART01032092">
    <property type="protein sequence ID" value="GAH07325.1"/>
    <property type="molecule type" value="Genomic_DNA"/>
</dbReference>
<comment type="caution">
    <text evidence="1">The sequence shown here is derived from an EMBL/GenBank/DDBJ whole genome shotgun (WGS) entry which is preliminary data.</text>
</comment>
<organism evidence="1">
    <name type="scientific">marine sediment metagenome</name>
    <dbReference type="NCBI Taxonomy" id="412755"/>
    <lineage>
        <taxon>unclassified sequences</taxon>
        <taxon>metagenomes</taxon>
        <taxon>ecological metagenomes</taxon>
    </lineage>
</organism>
<gene>
    <name evidence="1" type="ORF">S01H4_55578</name>
</gene>
<proteinExistence type="predicted"/>
<dbReference type="SUPFAM" id="SSF56935">
    <property type="entry name" value="Porins"/>
    <property type="match status" value="1"/>
</dbReference>
<evidence type="ECO:0000313" key="1">
    <source>
        <dbReference type="EMBL" id="GAH07325.1"/>
    </source>
</evidence>
<name>X1DG91_9ZZZZ</name>
<dbReference type="Gene3D" id="2.40.160.10">
    <property type="entry name" value="Porin"/>
    <property type="match status" value="1"/>
</dbReference>
<dbReference type="InterPro" id="IPR023614">
    <property type="entry name" value="Porin_dom_sf"/>
</dbReference>
<evidence type="ECO:0008006" key="2">
    <source>
        <dbReference type="Google" id="ProtNLM"/>
    </source>
</evidence>
<feature type="non-terminal residue" evidence="1">
    <location>
        <position position="1"/>
    </location>
</feature>
<dbReference type="Pfam" id="PF07642">
    <property type="entry name" value="BBP2"/>
    <property type="match status" value="1"/>
</dbReference>
<dbReference type="InterPro" id="IPR011486">
    <property type="entry name" value="BBP2"/>
</dbReference>
<dbReference type="AlphaFoldDB" id="X1DG91"/>
<accession>X1DG91</accession>
<protein>
    <recommendedName>
        <fullName evidence="2">Porin</fullName>
    </recommendedName>
</protein>